<organism evidence="9 10">
    <name type="scientific">Tissierella praeacuta DSM 18095</name>
    <dbReference type="NCBI Taxonomy" id="1123404"/>
    <lineage>
        <taxon>Bacteria</taxon>
        <taxon>Bacillati</taxon>
        <taxon>Bacillota</taxon>
        <taxon>Tissierellia</taxon>
        <taxon>Tissierellales</taxon>
        <taxon>Tissierellaceae</taxon>
        <taxon>Tissierella</taxon>
    </lineage>
</organism>
<dbReference type="Pfam" id="PF19300">
    <property type="entry name" value="BPD_transp_1_N"/>
    <property type="match status" value="1"/>
</dbReference>
<name>A0A1M4VJ74_9FIRM</name>
<evidence type="ECO:0000313" key="9">
    <source>
        <dbReference type="EMBL" id="SHE69008.1"/>
    </source>
</evidence>
<protein>
    <submittedName>
        <fullName evidence="9">Peptide/nickel transport system permease protein</fullName>
    </submittedName>
</protein>
<evidence type="ECO:0000256" key="6">
    <source>
        <dbReference type="ARBA" id="ARBA00023136"/>
    </source>
</evidence>
<evidence type="ECO:0000313" key="10">
    <source>
        <dbReference type="Proteomes" id="UP000184114"/>
    </source>
</evidence>
<evidence type="ECO:0000256" key="2">
    <source>
        <dbReference type="ARBA" id="ARBA00022448"/>
    </source>
</evidence>
<evidence type="ECO:0000256" key="5">
    <source>
        <dbReference type="ARBA" id="ARBA00022989"/>
    </source>
</evidence>
<evidence type="ECO:0000256" key="1">
    <source>
        <dbReference type="ARBA" id="ARBA00004651"/>
    </source>
</evidence>
<comment type="similarity">
    <text evidence="7">Belongs to the binding-protein-dependent transport system permease family.</text>
</comment>
<keyword evidence="10" id="KW-1185">Reference proteome</keyword>
<dbReference type="PANTHER" id="PTHR43163:SF6">
    <property type="entry name" value="DIPEPTIDE TRANSPORT SYSTEM PERMEASE PROTEIN DPPB-RELATED"/>
    <property type="match status" value="1"/>
</dbReference>
<dbReference type="PROSITE" id="PS50928">
    <property type="entry name" value="ABC_TM1"/>
    <property type="match status" value="1"/>
</dbReference>
<dbReference type="PANTHER" id="PTHR43163">
    <property type="entry name" value="DIPEPTIDE TRANSPORT SYSTEM PERMEASE PROTEIN DPPB-RELATED"/>
    <property type="match status" value="1"/>
</dbReference>
<dbReference type="Proteomes" id="UP000184114">
    <property type="component" value="Unassembled WGS sequence"/>
</dbReference>
<feature type="transmembrane region" description="Helical" evidence="7">
    <location>
        <begin position="99"/>
        <end position="119"/>
    </location>
</feature>
<keyword evidence="3" id="KW-1003">Cell membrane</keyword>
<evidence type="ECO:0000256" key="7">
    <source>
        <dbReference type="RuleBase" id="RU363032"/>
    </source>
</evidence>
<accession>A0A1M4VJ74</accession>
<dbReference type="CDD" id="cd06261">
    <property type="entry name" value="TM_PBP2"/>
    <property type="match status" value="1"/>
</dbReference>
<evidence type="ECO:0000256" key="4">
    <source>
        <dbReference type="ARBA" id="ARBA00022692"/>
    </source>
</evidence>
<reference evidence="10" key="1">
    <citation type="submission" date="2016-11" db="EMBL/GenBank/DDBJ databases">
        <authorList>
            <person name="Varghese N."/>
            <person name="Submissions S."/>
        </authorList>
    </citation>
    <scope>NUCLEOTIDE SEQUENCE [LARGE SCALE GENOMIC DNA]</scope>
    <source>
        <strain evidence="10">DSM 18095</strain>
    </source>
</reference>
<feature type="transmembrane region" description="Helical" evidence="7">
    <location>
        <begin position="282"/>
        <end position="308"/>
    </location>
</feature>
<proteinExistence type="inferred from homology"/>
<dbReference type="Pfam" id="PF00528">
    <property type="entry name" value="BPD_transp_1"/>
    <property type="match status" value="1"/>
</dbReference>
<comment type="subcellular location">
    <subcellularLocation>
        <location evidence="1 7">Cell membrane</location>
        <topology evidence="1 7">Multi-pass membrane protein</topology>
    </subcellularLocation>
</comment>
<keyword evidence="4 7" id="KW-0812">Transmembrane</keyword>
<dbReference type="InterPro" id="IPR035906">
    <property type="entry name" value="MetI-like_sf"/>
</dbReference>
<keyword evidence="6 7" id="KW-0472">Membrane</keyword>
<feature type="transmembrane region" description="Helical" evidence="7">
    <location>
        <begin position="236"/>
        <end position="262"/>
    </location>
</feature>
<evidence type="ECO:0000259" key="8">
    <source>
        <dbReference type="PROSITE" id="PS50928"/>
    </source>
</evidence>
<dbReference type="InterPro" id="IPR000515">
    <property type="entry name" value="MetI-like"/>
</dbReference>
<feature type="transmembrane region" description="Helical" evidence="7">
    <location>
        <begin position="131"/>
        <end position="155"/>
    </location>
</feature>
<dbReference type="EMBL" id="FQTY01000005">
    <property type="protein sequence ID" value="SHE69008.1"/>
    <property type="molecule type" value="Genomic_DNA"/>
</dbReference>
<dbReference type="Gene3D" id="1.10.3720.10">
    <property type="entry name" value="MetI-like"/>
    <property type="match status" value="1"/>
</dbReference>
<dbReference type="InterPro" id="IPR045621">
    <property type="entry name" value="BPD_transp_1_N"/>
</dbReference>
<feature type="domain" description="ABC transmembrane type-1" evidence="8">
    <location>
        <begin position="95"/>
        <end position="301"/>
    </location>
</feature>
<dbReference type="SUPFAM" id="SSF161098">
    <property type="entry name" value="MetI-like"/>
    <property type="match status" value="1"/>
</dbReference>
<keyword evidence="5 7" id="KW-1133">Transmembrane helix</keyword>
<dbReference type="GO" id="GO:0005886">
    <property type="term" value="C:plasma membrane"/>
    <property type="evidence" value="ECO:0007669"/>
    <property type="project" value="UniProtKB-SubCell"/>
</dbReference>
<keyword evidence="2 7" id="KW-0813">Transport</keyword>
<dbReference type="AlphaFoldDB" id="A0A1M4VJ74"/>
<sequence>MVKMIIKRMIQSIPMMIAISIVSFLLIKLAPGDPVQAYITPEMGPVQIESIRESMGLNSPIHIQYIKWLKSALKGDLGYSLVNHRPVATQIIERLPATLGLMGASLVISMILGVIMGLISAANQNKIFDNIVTFTSYLGISIPSFWFAMMLVYVLSLKLKLLPSIGMRTIGVHSNWDLIRHGIMPTIVLSLQNIAVITRYIRSSTISQLKEDYVIVEYASGASKREVLYKYVLKNAILPVITILGMSLPGLVSGAFITESIFGWPGMGQLGIKSIFSYDYPLIMAITMFSSFILIIGNLISDILYGIVDPRIKELN</sequence>
<evidence type="ECO:0000256" key="3">
    <source>
        <dbReference type="ARBA" id="ARBA00022475"/>
    </source>
</evidence>
<gene>
    <name evidence="9" type="ORF">SAMN02745784_01485</name>
</gene>
<dbReference type="GO" id="GO:0055085">
    <property type="term" value="P:transmembrane transport"/>
    <property type="evidence" value="ECO:0007669"/>
    <property type="project" value="InterPro"/>
</dbReference>
<dbReference type="STRING" id="1123404.SAMN02745784_01485"/>